<accession>A0A9X0W7R4</accession>
<name>A0A9X0W7R4_9GAMM</name>
<comment type="caution">
    <text evidence="3">The sequence shown here is derived from an EMBL/GenBank/DDBJ whole genome shotgun (WGS) entry which is preliminary data.</text>
</comment>
<feature type="domain" description="EAL" evidence="1">
    <location>
        <begin position="343"/>
        <end position="460"/>
    </location>
</feature>
<proteinExistence type="predicted"/>
<evidence type="ECO:0000259" key="2">
    <source>
        <dbReference type="PROSITE" id="PS50887"/>
    </source>
</evidence>
<dbReference type="InterPro" id="IPR043128">
    <property type="entry name" value="Rev_trsase/Diguanyl_cyclase"/>
</dbReference>
<dbReference type="Pfam" id="PF00990">
    <property type="entry name" value="GGDEF"/>
    <property type="match status" value="1"/>
</dbReference>
<dbReference type="CDD" id="cd01948">
    <property type="entry name" value="EAL"/>
    <property type="match status" value="1"/>
</dbReference>
<evidence type="ECO:0000259" key="1">
    <source>
        <dbReference type="PROSITE" id="PS50883"/>
    </source>
</evidence>
<dbReference type="Gene3D" id="3.30.70.270">
    <property type="match status" value="1"/>
</dbReference>
<evidence type="ECO:0000313" key="4">
    <source>
        <dbReference type="Proteomes" id="UP001138768"/>
    </source>
</evidence>
<dbReference type="PANTHER" id="PTHR44757:SF2">
    <property type="entry name" value="BIOFILM ARCHITECTURE MAINTENANCE PROTEIN MBAA"/>
    <property type="match status" value="1"/>
</dbReference>
<dbReference type="SUPFAM" id="SSF55785">
    <property type="entry name" value="PYP-like sensor domain (PAS domain)"/>
    <property type="match status" value="1"/>
</dbReference>
<dbReference type="Gene3D" id="3.20.20.450">
    <property type="entry name" value="EAL domain"/>
    <property type="match status" value="1"/>
</dbReference>
<dbReference type="InterPro" id="IPR035965">
    <property type="entry name" value="PAS-like_dom_sf"/>
</dbReference>
<dbReference type="NCBIfam" id="TIGR00254">
    <property type="entry name" value="GGDEF"/>
    <property type="match status" value="1"/>
</dbReference>
<protein>
    <recommendedName>
        <fullName evidence="5">Diguanylate cyclase</fullName>
    </recommendedName>
</protein>
<dbReference type="PROSITE" id="PS50883">
    <property type="entry name" value="EAL"/>
    <property type="match status" value="1"/>
</dbReference>
<dbReference type="PROSITE" id="PS50887">
    <property type="entry name" value="GGDEF"/>
    <property type="match status" value="1"/>
</dbReference>
<dbReference type="InterPro" id="IPR052155">
    <property type="entry name" value="Biofilm_reg_signaling"/>
</dbReference>
<dbReference type="InterPro" id="IPR035919">
    <property type="entry name" value="EAL_sf"/>
</dbReference>
<dbReference type="InterPro" id="IPR029787">
    <property type="entry name" value="Nucleotide_cyclase"/>
</dbReference>
<dbReference type="Pfam" id="PF00563">
    <property type="entry name" value="EAL"/>
    <property type="match status" value="1"/>
</dbReference>
<dbReference type="Gene3D" id="3.30.450.20">
    <property type="entry name" value="PAS domain"/>
    <property type="match status" value="1"/>
</dbReference>
<evidence type="ECO:0000313" key="3">
    <source>
        <dbReference type="EMBL" id="MBK1618349.1"/>
    </source>
</evidence>
<dbReference type="PANTHER" id="PTHR44757">
    <property type="entry name" value="DIGUANYLATE CYCLASE DGCP"/>
    <property type="match status" value="1"/>
</dbReference>
<dbReference type="SUPFAM" id="SSF55073">
    <property type="entry name" value="Nucleotide cyclase"/>
    <property type="match status" value="1"/>
</dbReference>
<dbReference type="Proteomes" id="UP001138768">
    <property type="component" value="Unassembled WGS sequence"/>
</dbReference>
<evidence type="ECO:0008006" key="5">
    <source>
        <dbReference type="Google" id="ProtNLM"/>
    </source>
</evidence>
<gene>
    <name evidence="3" type="ORF">CKO42_07835</name>
</gene>
<dbReference type="SMART" id="SM00052">
    <property type="entry name" value="EAL"/>
    <property type="match status" value="1"/>
</dbReference>
<keyword evidence="4" id="KW-1185">Reference proteome</keyword>
<dbReference type="InterPro" id="IPR013655">
    <property type="entry name" value="PAS_fold_3"/>
</dbReference>
<dbReference type="InterPro" id="IPR001633">
    <property type="entry name" value="EAL_dom"/>
</dbReference>
<dbReference type="InterPro" id="IPR000160">
    <property type="entry name" value="GGDEF_dom"/>
</dbReference>
<dbReference type="EMBL" id="NRRY01000009">
    <property type="protein sequence ID" value="MBK1618349.1"/>
    <property type="molecule type" value="Genomic_DNA"/>
</dbReference>
<dbReference type="SUPFAM" id="SSF141868">
    <property type="entry name" value="EAL domain-like"/>
    <property type="match status" value="1"/>
</dbReference>
<organism evidence="3 4">
    <name type="scientific">Lamprobacter modestohalophilus</name>
    <dbReference type="NCBI Taxonomy" id="1064514"/>
    <lineage>
        <taxon>Bacteria</taxon>
        <taxon>Pseudomonadati</taxon>
        <taxon>Pseudomonadota</taxon>
        <taxon>Gammaproteobacteria</taxon>
        <taxon>Chromatiales</taxon>
        <taxon>Chromatiaceae</taxon>
        <taxon>Lamprobacter</taxon>
    </lineage>
</organism>
<sequence>MREERTTNADQTSQRLVVEVDTAPGDSEILLEERARRLRLAIDAAEIGTWEYDLQQQRLLWDRRMHRLHHLDQSTARIDLAAWRDRVHPADRFRAISTMLRAARSDQPYFTQLRVLSPSGDCRHLRMHARCVQDALTRGWCLVGVCYDMTNHHQASARAEQLALYDELTELPNRRLLLDRLRRAIALTARQNCYRAFLLLDLDGFKRINDTLGHAVGDQLLATFSGRLRRGLRQTDTAARLGGDEFVVLCEALSADREIATQEAASIASKLMRLAAAPYRLAGDQERPLYCSASIGITLFADASSSADELMKQADIAMYEAKRGGRDTWRFFELSMQHELEIKETRSLALRHALHHDELTLHYLPQVDASGQWCGCEALVRWAASDKELRRPDAFLKLAEDSGLIQALDDWVLRRACQDFASIPPMANHAELHLGVNVSVLNCSTPTSQSGLSAPLKLRV</sequence>
<reference evidence="3 4" key="1">
    <citation type="journal article" date="2020" name="Microorganisms">
        <title>Osmotic Adaptation and Compatible Solute Biosynthesis of Phototrophic Bacteria as Revealed from Genome Analyses.</title>
        <authorList>
            <person name="Imhoff J.F."/>
            <person name="Rahn T."/>
            <person name="Kunzel S."/>
            <person name="Keller A."/>
            <person name="Neulinger S.C."/>
        </authorList>
    </citation>
    <scope>NUCLEOTIDE SEQUENCE [LARGE SCALE GENOMIC DNA]</scope>
    <source>
        <strain evidence="3 4">DSM 25653</strain>
    </source>
</reference>
<dbReference type="SMART" id="SM00267">
    <property type="entry name" value="GGDEF"/>
    <property type="match status" value="1"/>
</dbReference>
<dbReference type="AlphaFoldDB" id="A0A9X0W7R4"/>
<feature type="domain" description="GGDEF" evidence="2">
    <location>
        <begin position="193"/>
        <end position="334"/>
    </location>
</feature>
<dbReference type="CDD" id="cd01949">
    <property type="entry name" value="GGDEF"/>
    <property type="match status" value="1"/>
</dbReference>
<dbReference type="Pfam" id="PF08447">
    <property type="entry name" value="PAS_3"/>
    <property type="match status" value="1"/>
</dbReference>